<evidence type="ECO:0000313" key="2">
    <source>
        <dbReference type="EMBL" id="RPF51037.1"/>
    </source>
</evidence>
<name>A0A3N5B193_9BACI</name>
<gene>
    <name evidence="2" type="ORF">EDC24_2299</name>
</gene>
<accession>A0A3N5B193</accession>
<dbReference type="RefSeq" id="WP_211342371.1">
    <property type="nucleotide sequence ID" value="NZ_RKRF01000011.1"/>
</dbReference>
<evidence type="ECO:0000256" key="1">
    <source>
        <dbReference type="SAM" id="SignalP"/>
    </source>
</evidence>
<organism evidence="2 3">
    <name type="scientific">Aquisalibacillus elongatus</name>
    <dbReference type="NCBI Taxonomy" id="485577"/>
    <lineage>
        <taxon>Bacteria</taxon>
        <taxon>Bacillati</taxon>
        <taxon>Bacillota</taxon>
        <taxon>Bacilli</taxon>
        <taxon>Bacillales</taxon>
        <taxon>Bacillaceae</taxon>
        <taxon>Aquisalibacillus</taxon>
    </lineage>
</organism>
<keyword evidence="3" id="KW-1185">Reference proteome</keyword>
<comment type="caution">
    <text evidence="2">The sequence shown here is derived from an EMBL/GenBank/DDBJ whole genome shotgun (WGS) entry which is preliminary data.</text>
</comment>
<keyword evidence="1" id="KW-0732">Signal</keyword>
<dbReference type="Proteomes" id="UP000276443">
    <property type="component" value="Unassembled WGS sequence"/>
</dbReference>
<feature type="signal peptide" evidence="1">
    <location>
        <begin position="1"/>
        <end position="22"/>
    </location>
</feature>
<dbReference type="PROSITE" id="PS51257">
    <property type="entry name" value="PROKAR_LIPOPROTEIN"/>
    <property type="match status" value="1"/>
</dbReference>
<feature type="chain" id="PRO_5017965324" evidence="1">
    <location>
        <begin position="23"/>
        <end position="180"/>
    </location>
</feature>
<proteinExistence type="predicted"/>
<evidence type="ECO:0000313" key="3">
    <source>
        <dbReference type="Proteomes" id="UP000276443"/>
    </source>
</evidence>
<dbReference type="EMBL" id="RKRF01000011">
    <property type="protein sequence ID" value="RPF51037.1"/>
    <property type="molecule type" value="Genomic_DNA"/>
</dbReference>
<sequence>MRKIMMLISVLVVMVGCGQSTGAPSDGELNQREVKNTTSEVQDGDFIYRLVTEKSEYDDGKDVSIYAELEYVGEQDSVEISHAASPFNFPMYEATRDYEIGYAMNEPLLTTTLERGEPIREEYQGSGGYSHDDPGEYIEFMNRIIDGDFPKGFYEVNGHADFNYNEQEYKIKADVQFKVN</sequence>
<reference evidence="2 3" key="1">
    <citation type="submission" date="2018-11" db="EMBL/GenBank/DDBJ databases">
        <title>Genomic Encyclopedia of Type Strains, Phase IV (KMG-IV): sequencing the most valuable type-strain genomes for metagenomic binning, comparative biology and taxonomic classification.</title>
        <authorList>
            <person name="Goeker M."/>
        </authorList>
    </citation>
    <scope>NUCLEOTIDE SEQUENCE [LARGE SCALE GENOMIC DNA]</scope>
    <source>
        <strain evidence="2 3">DSM 18090</strain>
    </source>
</reference>
<protein>
    <submittedName>
        <fullName evidence="2">Uncharacterized protein</fullName>
    </submittedName>
</protein>
<dbReference type="AlphaFoldDB" id="A0A3N5B193"/>